<evidence type="ECO:0000313" key="2">
    <source>
        <dbReference type="Proteomes" id="UP000268007"/>
    </source>
</evidence>
<reference evidence="1 2" key="1">
    <citation type="submission" date="2018-10" db="EMBL/GenBank/DDBJ databases">
        <title>Genomic Encyclopedia of Archaeal and Bacterial Type Strains, Phase II (KMG-II): from individual species to whole genera.</title>
        <authorList>
            <person name="Goeker M."/>
        </authorList>
    </citation>
    <scope>NUCLEOTIDE SEQUENCE [LARGE SCALE GENOMIC DNA]</scope>
    <source>
        <strain evidence="1 2">DSM 18602</strain>
    </source>
</reference>
<comment type="caution">
    <text evidence="1">The sequence shown here is derived from an EMBL/GenBank/DDBJ whole genome shotgun (WGS) entry which is preliminary data.</text>
</comment>
<dbReference type="RefSeq" id="WP_121195703.1">
    <property type="nucleotide sequence ID" value="NZ_RBKU01000001.1"/>
</dbReference>
<sequence length="406" mass="46630">MKHSRHGFSKKTIEVLSKRVAFRCSNPDCQKLTVAASSENNLSSTTIGIAAHIKAASPGGARYDVTMTPQERASIENGLWLCIACSTIIDKESSSYPVHLLNQWKYETEKAIRKEFEKAFNQIDQLKKIQRDSVFSQDIFVRKHFSIGELLELLRTIGFTPIIRELSNRGKNDPFSNELINYGAYQYPKLLSFSVEEDRKVNYGIALITKIECEQLRIITLSETTKSKLKVQAISTMFIEHDKIPYSIPNFRISKTPLKVRSQSQETLTDKSIIPQHFIIANPSKLKVDFFDVSSELLAIDFIFHLFLGLSDLTWEINLKDTKNLSRSLKSKFNSPLIWVITGNALDHEFIDFYFYSDENDIVKIIPKTSHKVIRDTLKEIIVHNIGDFKNLNFESLLIDYYKKKS</sequence>
<dbReference type="EMBL" id="RBKU01000001">
    <property type="protein sequence ID" value="RKR80057.1"/>
    <property type="molecule type" value="Genomic_DNA"/>
</dbReference>
<keyword evidence="2" id="KW-1185">Reference proteome</keyword>
<evidence type="ECO:0000313" key="1">
    <source>
        <dbReference type="EMBL" id="RKR80057.1"/>
    </source>
</evidence>
<organism evidence="1 2">
    <name type="scientific">Mucilaginibacter gracilis</name>
    <dbReference type="NCBI Taxonomy" id="423350"/>
    <lineage>
        <taxon>Bacteria</taxon>
        <taxon>Pseudomonadati</taxon>
        <taxon>Bacteroidota</taxon>
        <taxon>Sphingobacteriia</taxon>
        <taxon>Sphingobacteriales</taxon>
        <taxon>Sphingobacteriaceae</taxon>
        <taxon>Mucilaginibacter</taxon>
    </lineage>
</organism>
<gene>
    <name evidence="1" type="ORF">BDD43_0147</name>
</gene>
<name>A0A495ITG9_9SPHI</name>
<dbReference type="Proteomes" id="UP000268007">
    <property type="component" value="Unassembled WGS sequence"/>
</dbReference>
<proteinExistence type="predicted"/>
<accession>A0A495ITG9</accession>
<dbReference type="OrthoDB" id="5379188at2"/>
<protein>
    <recommendedName>
        <fullName evidence="3">HNH endonuclease</fullName>
    </recommendedName>
</protein>
<dbReference type="AlphaFoldDB" id="A0A495ITG9"/>
<evidence type="ECO:0008006" key="3">
    <source>
        <dbReference type="Google" id="ProtNLM"/>
    </source>
</evidence>